<feature type="region of interest" description="Disordered" evidence="7">
    <location>
        <begin position="500"/>
        <end position="521"/>
    </location>
</feature>
<dbReference type="GO" id="GO:0005634">
    <property type="term" value="C:nucleus"/>
    <property type="evidence" value="ECO:0007669"/>
    <property type="project" value="UniProtKB-SubCell"/>
</dbReference>
<evidence type="ECO:0000256" key="4">
    <source>
        <dbReference type="ARBA" id="ARBA00022737"/>
    </source>
</evidence>
<evidence type="ECO:0000256" key="3">
    <source>
        <dbReference type="ARBA" id="ARBA00022490"/>
    </source>
</evidence>
<comment type="caution">
    <text evidence="9">The sequence shown here is derived from an EMBL/GenBank/DDBJ whole genome shotgun (WGS) entry which is preliminary data.</text>
</comment>
<comment type="subcellular location">
    <subcellularLocation>
        <location evidence="2">Cytoplasm</location>
    </subcellularLocation>
    <subcellularLocation>
        <location evidence="1">Nucleus</location>
    </subcellularLocation>
</comment>
<dbReference type="InterPro" id="IPR011011">
    <property type="entry name" value="Znf_FYVE_PHD"/>
</dbReference>
<keyword evidence="4" id="KW-0677">Repeat</keyword>
<dbReference type="InterPro" id="IPR004088">
    <property type="entry name" value="KH_dom_type_1"/>
</dbReference>
<feature type="region of interest" description="Disordered" evidence="7">
    <location>
        <begin position="434"/>
        <end position="462"/>
    </location>
</feature>
<dbReference type="Gene3D" id="4.10.830.40">
    <property type="match status" value="1"/>
</dbReference>
<evidence type="ECO:0000256" key="2">
    <source>
        <dbReference type="ARBA" id="ARBA00004496"/>
    </source>
</evidence>
<evidence type="ECO:0000259" key="8">
    <source>
        <dbReference type="SMART" id="SM00322"/>
    </source>
</evidence>
<feature type="region of interest" description="Disordered" evidence="7">
    <location>
        <begin position="120"/>
        <end position="142"/>
    </location>
</feature>
<evidence type="ECO:0000313" key="9">
    <source>
        <dbReference type="EMBL" id="CAF3856152.1"/>
    </source>
</evidence>
<protein>
    <recommendedName>
        <fullName evidence="8">K Homology domain-containing protein</fullName>
    </recommendedName>
</protein>
<dbReference type="Gene3D" id="3.30.1370.10">
    <property type="entry name" value="K Homology domain, type 1"/>
    <property type="match status" value="2"/>
</dbReference>
<sequence>MPSAAIIDSFVTDYQRSSLLIPSFNNDFSLQYQQQQTLDALGKKSQNMTECVPVPSSEHVAEIVGRQGCKIKALRAKTNTYIKTPVRGDEPVFIITGRKEDVQIAKKEIVSAAEHFSQIRAARKQQSSTSSSSNSSTSSGSNTNLHINNLILPSQQTTIQVRVPYRVVGLVVGPKGATIKRIQQTTNTYIITPGRDKEPVFEIAGLPENVEAARLEIESHIAARTGQTSSSSGHQSPVEDNDDMKWMKSKFTHHLSLPFNNNTIDDNNNNKHIPLRTISMNSICSSCRQALLNNPLKKACGSCQKLFCSNCCYQRVAVPKLNYQMHEVCSQCFHSISTELMLQKPPKGFLQRLEQQPPQQQKLKRAPVEPLDPETKALEERLEKLRVDFPAKSMSHASNQFESPDDLMQQMHEELSIQQRDDHALKERLRVLHETMPAATPDTVKLPSSIKPDEKKDDGDEDDEEFPWCTVCNDNATKRCLQCDELFCESCVKKIHRESGYKKHEIESYKPSAKAKKKYDY</sequence>
<dbReference type="EMBL" id="CAJOBI010000976">
    <property type="protein sequence ID" value="CAF3856152.1"/>
    <property type="molecule type" value="Genomic_DNA"/>
</dbReference>
<dbReference type="Pfam" id="PF00013">
    <property type="entry name" value="KH_1"/>
    <property type="match status" value="2"/>
</dbReference>
<evidence type="ECO:0000313" key="10">
    <source>
        <dbReference type="Proteomes" id="UP000676336"/>
    </source>
</evidence>
<feature type="compositionally biased region" description="Low complexity" evidence="7">
    <location>
        <begin position="127"/>
        <end position="142"/>
    </location>
</feature>
<dbReference type="InterPro" id="IPR013083">
    <property type="entry name" value="Znf_RING/FYVE/PHD"/>
</dbReference>
<dbReference type="InterPro" id="IPR036612">
    <property type="entry name" value="KH_dom_type_1_sf"/>
</dbReference>
<gene>
    <name evidence="9" type="ORF">SMN809_LOCUS4294</name>
</gene>
<dbReference type="Gene3D" id="3.30.40.10">
    <property type="entry name" value="Zinc/RING finger domain, C3HC4 (zinc finger)"/>
    <property type="match status" value="1"/>
</dbReference>
<dbReference type="Pfam" id="PF22586">
    <property type="entry name" value="ANCHR-like_BBOX"/>
    <property type="match status" value="1"/>
</dbReference>
<dbReference type="AlphaFoldDB" id="A0A8S2KKF0"/>
<keyword evidence="3" id="KW-0963">Cytoplasm</keyword>
<accession>A0A8S2KKF0</accession>
<reference evidence="9" key="1">
    <citation type="submission" date="2021-02" db="EMBL/GenBank/DDBJ databases">
        <authorList>
            <person name="Nowell W R."/>
        </authorList>
    </citation>
    <scope>NUCLEOTIDE SEQUENCE</scope>
</reference>
<dbReference type="Proteomes" id="UP000676336">
    <property type="component" value="Unassembled WGS sequence"/>
</dbReference>
<dbReference type="GO" id="GO:0003723">
    <property type="term" value="F:RNA binding"/>
    <property type="evidence" value="ECO:0007669"/>
    <property type="project" value="UniProtKB-UniRule"/>
</dbReference>
<dbReference type="InterPro" id="IPR047227">
    <property type="entry name" value="MEX3"/>
</dbReference>
<dbReference type="SUPFAM" id="SSF57845">
    <property type="entry name" value="B-box zinc-binding domain"/>
    <property type="match status" value="1"/>
</dbReference>
<evidence type="ECO:0000256" key="7">
    <source>
        <dbReference type="SAM" id="MobiDB-lite"/>
    </source>
</evidence>
<proteinExistence type="predicted"/>
<dbReference type="CDD" id="cd22423">
    <property type="entry name" value="KH-I_MEX3_rpt1"/>
    <property type="match status" value="1"/>
</dbReference>
<feature type="domain" description="K Homology" evidence="8">
    <location>
        <begin position="46"/>
        <end position="114"/>
    </location>
</feature>
<dbReference type="SUPFAM" id="SSF54791">
    <property type="entry name" value="Eukaryotic type KH-domain (KH-domain type I)"/>
    <property type="match status" value="2"/>
</dbReference>
<name>A0A8S2KKF0_9BILA</name>
<dbReference type="InterPro" id="IPR004087">
    <property type="entry name" value="KH_dom"/>
</dbReference>
<organism evidence="9 10">
    <name type="scientific">Rotaria magnacalcarata</name>
    <dbReference type="NCBI Taxonomy" id="392030"/>
    <lineage>
        <taxon>Eukaryota</taxon>
        <taxon>Metazoa</taxon>
        <taxon>Spiralia</taxon>
        <taxon>Gnathifera</taxon>
        <taxon>Rotifera</taxon>
        <taxon>Eurotatoria</taxon>
        <taxon>Bdelloidea</taxon>
        <taxon>Philodinida</taxon>
        <taxon>Philodinidae</taxon>
        <taxon>Rotaria</taxon>
    </lineage>
</organism>
<keyword evidence="5" id="KW-0539">Nucleus</keyword>
<dbReference type="SUPFAM" id="SSF57903">
    <property type="entry name" value="FYVE/PHD zinc finger"/>
    <property type="match status" value="1"/>
</dbReference>
<evidence type="ECO:0000256" key="6">
    <source>
        <dbReference type="PROSITE-ProRule" id="PRU00117"/>
    </source>
</evidence>
<dbReference type="PANTHER" id="PTHR23285">
    <property type="entry name" value="RING FINGER AND KH DOMAIN CONTAINING PROTEIN 1"/>
    <property type="match status" value="1"/>
</dbReference>
<feature type="domain" description="K Homology" evidence="8">
    <location>
        <begin position="155"/>
        <end position="222"/>
    </location>
</feature>
<dbReference type="PROSITE" id="PS50084">
    <property type="entry name" value="KH_TYPE_1"/>
    <property type="match status" value="2"/>
</dbReference>
<keyword evidence="6" id="KW-0694">RNA-binding</keyword>
<dbReference type="SMART" id="SM00322">
    <property type="entry name" value="KH"/>
    <property type="match status" value="2"/>
</dbReference>
<dbReference type="FunFam" id="3.30.1370.10:FF:000012">
    <property type="entry name" value="Mex-3 RNA-binding family member D"/>
    <property type="match status" value="1"/>
</dbReference>
<evidence type="ECO:0000256" key="5">
    <source>
        <dbReference type="ARBA" id="ARBA00023242"/>
    </source>
</evidence>
<dbReference type="PANTHER" id="PTHR23285:SF7">
    <property type="entry name" value="LD09246P1"/>
    <property type="match status" value="1"/>
</dbReference>
<dbReference type="GO" id="GO:0005737">
    <property type="term" value="C:cytoplasm"/>
    <property type="evidence" value="ECO:0007669"/>
    <property type="project" value="UniProtKB-SubCell"/>
</dbReference>
<evidence type="ECO:0000256" key="1">
    <source>
        <dbReference type="ARBA" id="ARBA00004123"/>
    </source>
</evidence>
<dbReference type="CDD" id="cd22424">
    <property type="entry name" value="KH-I_MEX3_rpt2"/>
    <property type="match status" value="1"/>
</dbReference>
<dbReference type="InterPro" id="IPR047228">
    <property type="entry name" value="KH-I_MEX3_rpt1"/>
</dbReference>
<dbReference type="InterPro" id="IPR047226">
    <property type="entry name" value="KH-I_MEX3_rpt2"/>
</dbReference>